<reference evidence="2 3" key="1">
    <citation type="journal article" name="Sci. Rep.">
        <title>Genome-scale phylogenetic analyses confirm Olpidium as the closest living zoosporic fungus to the non-flagellated, terrestrial fungi.</title>
        <authorList>
            <person name="Chang Y."/>
            <person name="Rochon D."/>
            <person name="Sekimoto S."/>
            <person name="Wang Y."/>
            <person name="Chovatia M."/>
            <person name="Sandor L."/>
            <person name="Salamov A."/>
            <person name="Grigoriev I.V."/>
            <person name="Stajich J.E."/>
            <person name="Spatafora J.W."/>
        </authorList>
    </citation>
    <scope>NUCLEOTIDE SEQUENCE [LARGE SCALE GENOMIC DNA]</scope>
    <source>
        <strain evidence="2">S191</strain>
    </source>
</reference>
<gene>
    <name evidence="2" type="ORF">BJ554DRAFT_3948</name>
</gene>
<evidence type="ECO:0000313" key="3">
    <source>
        <dbReference type="Proteomes" id="UP000673691"/>
    </source>
</evidence>
<feature type="region of interest" description="Disordered" evidence="1">
    <location>
        <begin position="1"/>
        <end position="52"/>
    </location>
</feature>
<proteinExistence type="predicted"/>
<dbReference type="EMBL" id="JAEFCI010011901">
    <property type="protein sequence ID" value="KAG5456343.1"/>
    <property type="molecule type" value="Genomic_DNA"/>
</dbReference>
<dbReference type="AlphaFoldDB" id="A0A8H7ZMT2"/>
<dbReference type="Proteomes" id="UP000673691">
    <property type="component" value="Unassembled WGS sequence"/>
</dbReference>
<keyword evidence="3" id="KW-1185">Reference proteome</keyword>
<accession>A0A8H7ZMT2</accession>
<name>A0A8H7ZMT2_9FUNG</name>
<comment type="caution">
    <text evidence="2">The sequence shown here is derived from an EMBL/GenBank/DDBJ whole genome shotgun (WGS) entry which is preliminary data.</text>
</comment>
<protein>
    <submittedName>
        <fullName evidence="2">Uncharacterized protein</fullName>
    </submittedName>
</protein>
<feature type="non-terminal residue" evidence="2">
    <location>
        <position position="77"/>
    </location>
</feature>
<evidence type="ECO:0000313" key="2">
    <source>
        <dbReference type="EMBL" id="KAG5456343.1"/>
    </source>
</evidence>
<sequence length="77" mass="8366">MQPEAVTAAGRSSAAENPRKRGRAGNPVALDNGKRKRHRPGGADGGPDLARTPLAALRKKLRDSQRALRRGVRFLRE</sequence>
<organism evidence="2 3">
    <name type="scientific">Olpidium bornovanus</name>
    <dbReference type="NCBI Taxonomy" id="278681"/>
    <lineage>
        <taxon>Eukaryota</taxon>
        <taxon>Fungi</taxon>
        <taxon>Fungi incertae sedis</taxon>
        <taxon>Olpidiomycota</taxon>
        <taxon>Olpidiomycotina</taxon>
        <taxon>Olpidiomycetes</taxon>
        <taxon>Olpidiales</taxon>
        <taxon>Olpidiaceae</taxon>
        <taxon>Olpidium</taxon>
    </lineage>
</organism>
<evidence type="ECO:0000256" key="1">
    <source>
        <dbReference type="SAM" id="MobiDB-lite"/>
    </source>
</evidence>